<evidence type="ECO:0000313" key="3">
    <source>
        <dbReference type="Proteomes" id="UP001176941"/>
    </source>
</evidence>
<proteinExistence type="predicted"/>
<feature type="region of interest" description="Disordered" evidence="1">
    <location>
        <begin position="1"/>
        <end position="103"/>
    </location>
</feature>
<sequence length="326" mass="35814">MKTERRSTIGPGNPVPGHRSREKTVRPSVPGSTVGKSPDTGEAYVDGDRRTGSDQKRPGCSVPGFQQEALPRTPGKDRPAGSSGDSRSVHPDGQLAGARQTPPPLLFPLTDFLSVTPPCSWLSPPEWELELHLGCVQVCGLPSEKGVGSQRIPGKEHQKNEEKFCVSDYTKNHMMSNHDLGRMEFKQKLPPQPGRSVDQADYTKNHMMSNQDLGSMEFKQKLPPQPGRSVDQADYTKNHMMSNQDLGSMEFRQKPPPQPGRSVDQADYTKNHMMSNQDLGSMEFKQKPPPQPGRSVDQADTDTFLLLLRGEPSSPSAGGDGESDFQ</sequence>
<reference evidence="2" key="1">
    <citation type="submission" date="2023-04" db="EMBL/GenBank/DDBJ databases">
        <authorList>
            <consortium name="ELIXIR-Norway"/>
        </authorList>
    </citation>
    <scope>NUCLEOTIDE SEQUENCE [LARGE SCALE GENOMIC DNA]</scope>
</reference>
<feature type="region of interest" description="Disordered" evidence="1">
    <location>
        <begin position="244"/>
        <end position="326"/>
    </location>
</feature>
<protein>
    <submittedName>
        <fullName evidence="2">Uncharacterized protein</fullName>
    </submittedName>
</protein>
<evidence type="ECO:0000313" key="2">
    <source>
        <dbReference type="EMBL" id="CAI9176246.1"/>
    </source>
</evidence>
<keyword evidence="3" id="KW-1185">Reference proteome</keyword>
<dbReference type="EMBL" id="OX459942">
    <property type="protein sequence ID" value="CAI9176246.1"/>
    <property type="molecule type" value="Genomic_DNA"/>
</dbReference>
<organism evidence="2 3">
    <name type="scientific">Rangifer tarandus platyrhynchus</name>
    <name type="common">Svalbard reindeer</name>
    <dbReference type="NCBI Taxonomy" id="3082113"/>
    <lineage>
        <taxon>Eukaryota</taxon>
        <taxon>Metazoa</taxon>
        <taxon>Chordata</taxon>
        <taxon>Craniata</taxon>
        <taxon>Vertebrata</taxon>
        <taxon>Euteleostomi</taxon>
        <taxon>Mammalia</taxon>
        <taxon>Eutheria</taxon>
        <taxon>Laurasiatheria</taxon>
        <taxon>Artiodactyla</taxon>
        <taxon>Ruminantia</taxon>
        <taxon>Pecora</taxon>
        <taxon>Cervidae</taxon>
        <taxon>Odocoileinae</taxon>
        <taxon>Rangifer</taxon>
    </lineage>
</organism>
<feature type="compositionally biased region" description="Basic and acidic residues" evidence="1">
    <location>
        <begin position="46"/>
        <end position="57"/>
    </location>
</feature>
<evidence type="ECO:0000256" key="1">
    <source>
        <dbReference type="SAM" id="MobiDB-lite"/>
    </source>
</evidence>
<accession>A0ABN8ZTP6</accession>
<gene>
    <name evidence="2" type="ORF">MRATA1EN1_LOCUS25208</name>
</gene>
<name>A0ABN8ZTP6_RANTA</name>
<dbReference type="Proteomes" id="UP001176941">
    <property type="component" value="Chromosome 6"/>
</dbReference>